<dbReference type="Pfam" id="PF00144">
    <property type="entry name" value="Beta-lactamase"/>
    <property type="match status" value="1"/>
</dbReference>
<dbReference type="InterPro" id="IPR050789">
    <property type="entry name" value="Diverse_Enzym_Activities"/>
</dbReference>
<reference evidence="2 3" key="1">
    <citation type="submission" date="2017-10" db="EMBL/GenBank/DDBJ databases">
        <title>Genome sequence of Caulobacter mirabilis FWC38.</title>
        <authorList>
            <person name="Fiebig A."/>
            <person name="Crosson S."/>
        </authorList>
    </citation>
    <scope>NUCLEOTIDE SEQUENCE [LARGE SCALE GENOMIC DNA]</scope>
    <source>
        <strain evidence="2 3">FWC 38</strain>
    </source>
</reference>
<dbReference type="InterPro" id="IPR012338">
    <property type="entry name" value="Beta-lactam/transpept-like"/>
</dbReference>
<dbReference type="KEGG" id="cmb:CSW64_17540"/>
<proteinExistence type="predicted"/>
<dbReference type="Gene3D" id="3.40.710.10">
    <property type="entry name" value="DD-peptidase/beta-lactamase superfamily"/>
    <property type="match status" value="1"/>
</dbReference>
<dbReference type="PANTHER" id="PTHR43283">
    <property type="entry name" value="BETA-LACTAMASE-RELATED"/>
    <property type="match status" value="1"/>
</dbReference>
<name>A0A2D2B1G5_9CAUL</name>
<dbReference type="InterPro" id="IPR001466">
    <property type="entry name" value="Beta-lactam-related"/>
</dbReference>
<accession>A0A2D2B1G5</accession>
<dbReference type="AlphaFoldDB" id="A0A2D2B1G5"/>
<keyword evidence="3" id="KW-1185">Reference proteome</keyword>
<evidence type="ECO:0000259" key="1">
    <source>
        <dbReference type="Pfam" id="PF00144"/>
    </source>
</evidence>
<gene>
    <name evidence="2" type="ORF">CSW64_17540</name>
</gene>
<sequence>MAREAPGLLKDGRLGGIGIAVIRDGRVAWTGYYGRQSPDAATTERTVFNTASIAKTVTAETLIALAVAGRIDLDEPIAGYVRNPDLEGDPRYRKLTPRLLLSHRSGLRNWPDDYDDGKLAFDWEPGTRYRYSGAGIELAARYAQAKTGKSLRALAAETLLTPMGVKEMAVGELPAWTDGRLALPVNSEGAFVSIDSLYPGLKEGSGVGAAYDLITTAPAYATFLSKVIAAREPRTAALRETILTDLDGDAIYGCPRKLVARCPDAYGYALGWQVHRYGDHQVLQHTGNDEGQTDLVYFSPDGRDGAVIFVNGANGWAAITRVVELIGDEPLMAAYYRGLVQALFGAPPPKPDGD</sequence>
<organism evidence="2 3">
    <name type="scientific">Caulobacter mirabilis</name>
    <dbReference type="NCBI Taxonomy" id="69666"/>
    <lineage>
        <taxon>Bacteria</taxon>
        <taxon>Pseudomonadati</taxon>
        <taxon>Pseudomonadota</taxon>
        <taxon>Alphaproteobacteria</taxon>
        <taxon>Caulobacterales</taxon>
        <taxon>Caulobacteraceae</taxon>
        <taxon>Caulobacter</taxon>
    </lineage>
</organism>
<evidence type="ECO:0000313" key="3">
    <source>
        <dbReference type="Proteomes" id="UP000228945"/>
    </source>
</evidence>
<dbReference type="SUPFAM" id="SSF56601">
    <property type="entry name" value="beta-lactamase/transpeptidase-like"/>
    <property type="match status" value="1"/>
</dbReference>
<feature type="domain" description="Beta-lactamase-related" evidence="1">
    <location>
        <begin position="7"/>
        <end position="314"/>
    </location>
</feature>
<protein>
    <recommendedName>
        <fullName evidence="1">Beta-lactamase-related domain-containing protein</fullName>
    </recommendedName>
</protein>
<evidence type="ECO:0000313" key="2">
    <source>
        <dbReference type="EMBL" id="ATQ44063.1"/>
    </source>
</evidence>
<dbReference type="Proteomes" id="UP000228945">
    <property type="component" value="Chromosome"/>
</dbReference>
<dbReference type="EMBL" id="CP024201">
    <property type="protein sequence ID" value="ATQ44063.1"/>
    <property type="molecule type" value="Genomic_DNA"/>
</dbReference>
<dbReference type="PANTHER" id="PTHR43283:SF18">
    <property type="match status" value="1"/>
</dbReference>